<evidence type="ECO:0000256" key="2">
    <source>
        <dbReference type="SAM" id="SignalP"/>
    </source>
</evidence>
<accession>A0AB13A8U6</accession>
<dbReference type="SUPFAM" id="SSF48726">
    <property type="entry name" value="Immunoglobulin"/>
    <property type="match status" value="1"/>
</dbReference>
<reference evidence="4" key="1">
    <citation type="journal article" date="2015" name="Nat. Commun.">
        <title>RFX transcription factors are essential for hearing in mice.</title>
        <authorList>
            <person name="Elkon R."/>
            <person name="Milon B."/>
            <person name="Morrison L."/>
            <person name="Shah M."/>
            <person name="Vijayakumar S."/>
            <person name="Racherla M."/>
            <person name="Leitch C.C."/>
            <person name="Silipino L."/>
            <person name="Hadi S."/>
            <person name="Weiss-Gayet M."/>
            <person name="Barras E."/>
            <person name="Schmid C.D."/>
            <person name="Ait-Lounis A."/>
            <person name="Barnes A."/>
            <person name="Song Y."/>
            <person name="Eisenman D.J."/>
            <person name="Eliyahu E."/>
            <person name="Frolenkov G.I."/>
            <person name="Strome S.E."/>
            <person name="Durand B."/>
            <person name="Zaghloul N.A."/>
            <person name="Jones S.M."/>
            <person name="Reith W."/>
            <person name="Hertzano R."/>
        </authorList>
    </citation>
    <scope>NUCLEOTIDE SEQUENCE</scope>
    <source>
        <strain evidence="4">Tuebingen</strain>
    </source>
</reference>
<feature type="signal peptide" evidence="2 4">
    <location>
        <begin position="1"/>
        <end position="18"/>
    </location>
</feature>
<dbReference type="InterPro" id="IPR013783">
    <property type="entry name" value="Ig-like_fold"/>
</dbReference>
<dbReference type="AlphaFoldDB" id="A0AB13A8U6"/>
<keyword evidence="1" id="KW-0812">Transmembrane</keyword>
<dbReference type="KEGG" id="dre:100307105"/>
<organism evidence="3 4">
    <name type="scientific">Danio rerio</name>
    <name type="common">Zebrafish</name>
    <name type="synonym">Brachydanio rerio</name>
    <dbReference type="NCBI Taxonomy" id="7955"/>
    <lineage>
        <taxon>Eukaryota</taxon>
        <taxon>Metazoa</taxon>
        <taxon>Chordata</taxon>
        <taxon>Craniata</taxon>
        <taxon>Vertebrata</taxon>
        <taxon>Euteleostomi</taxon>
        <taxon>Actinopterygii</taxon>
        <taxon>Neopterygii</taxon>
        <taxon>Teleostei</taxon>
        <taxon>Ostariophysi</taxon>
        <taxon>Cypriniformes</taxon>
        <taxon>Danionidae</taxon>
        <taxon>Danioninae</taxon>
        <taxon>Danio</taxon>
    </lineage>
</organism>
<feature type="chain" id="PRO_5043058443" evidence="2 4">
    <location>
        <begin position="19"/>
        <end position="193"/>
    </location>
</feature>
<evidence type="ECO:0000256" key="1">
    <source>
        <dbReference type="SAM" id="Phobius"/>
    </source>
</evidence>
<keyword evidence="1" id="KW-0472">Membrane</keyword>
<dbReference type="InterPro" id="IPR036179">
    <property type="entry name" value="Ig-like_dom_sf"/>
</dbReference>
<sequence precursor="true">MILLVIATCCIGIAGAAAFATPAFEDNKDEEIESLKVCEEQNISFSVQIETSEEDPQVFVTLLCNSSSLEMVAQLNCIKGECSRQCWRSEDSLMFDGQNMTLILINVTYSRAGVYKVSKLSSTQEENKMYNLTVFSKSHTEPPLSSLSPPRSSSPLYNILITAGCTVVGILLVFIIVAIISVSCRKAKHKRQV</sequence>
<protein>
    <submittedName>
        <fullName evidence="4">Uncharacterized protein LOC100307105 precursor</fullName>
    </submittedName>
</protein>
<keyword evidence="2 4" id="KW-0732">Signal</keyword>
<reference evidence="4" key="2">
    <citation type="submission" date="2025-08" db="UniProtKB">
        <authorList>
            <consortium name="RefSeq"/>
        </authorList>
    </citation>
    <scope>IDENTIFICATION</scope>
    <source>
        <strain evidence="4">Tuebingen</strain>
    </source>
</reference>
<proteinExistence type="predicted"/>
<evidence type="ECO:0000313" key="4">
    <source>
        <dbReference type="RefSeq" id="NP_001373465.1"/>
    </source>
</evidence>
<dbReference type="ZFIN" id="ZDB-GENE-090313-413">
    <property type="gene designation" value="si:rp71-80o10.4"/>
</dbReference>
<dbReference type="Proteomes" id="UP000000437">
    <property type="component" value="Chromosome 23"/>
</dbReference>
<keyword evidence="3" id="KW-1185">Reference proteome</keyword>
<dbReference type="AGR" id="ZFIN:ZDB-GENE-090313-413"/>
<dbReference type="RefSeq" id="NP_001373465.1">
    <property type="nucleotide sequence ID" value="NM_001386536.1"/>
</dbReference>
<dbReference type="Gene3D" id="2.60.40.10">
    <property type="entry name" value="Immunoglobulins"/>
    <property type="match status" value="1"/>
</dbReference>
<keyword evidence="1" id="KW-1133">Transmembrane helix</keyword>
<name>A0AB13A8U6_DANRE</name>
<evidence type="ECO:0000313" key="5">
    <source>
        <dbReference type="ZFIN" id="ZDB-GENE-090313-413"/>
    </source>
</evidence>
<feature type="transmembrane region" description="Helical" evidence="1">
    <location>
        <begin position="156"/>
        <end position="182"/>
    </location>
</feature>
<evidence type="ECO:0000313" key="3">
    <source>
        <dbReference type="Proteomes" id="UP000000437"/>
    </source>
</evidence>
<dbReference type="GeneID" id="100307105"/>
<gene>
    <name evidence="4 5" type="primary">si:rp71-80o10.4</name>
</gene>